<dbReference type="PROSITE" id="PS50297">
    <property type="entry name" value="ANK_REP_REGION"/>
    <property type="match status" value="3"/>
</dbReference>
<dbReference type="SUPFAM" id="SSF48403">
    <property type="entry name" value="Ankyrin repeat"/>
    <property type="match status" value="1"/>
</dbReference>
<reference evidence="16 17" key="2">
    <citation type="submission" date="2019-01" db="EMBL/GenBank/DDBJ databases">
        <title>The decoding of complex shrimp genome reveals the adaptation for benthos swimmer, frequently molting mechanism and breeding impact on genome.</title>
        <authorList>
            <person name="Sun Y."/>
            <person name="Gao Y."/>
            <person name="Yu Y."/>
        </authorList>
    </citation>
    <scope>NUCLEOTIDE SEQUENCE [LARGE SCALE GENOMIC DNA]</scope>
    <source>
        <tissue evidence="16">Muscle</tissue>
    </source>
</reference>
<dbReference type="Pfam" id="PF12796">
    <property type="entry name" value="Ank_2"/>
    <property type="match status" value="2"/>
</dbReference>
<feature type="domain" description="Ion transport" evidence="15">
    <location>
        <begin position="379"/>
        <end position="537"/>
    </location>
</feature>
<keyword evidence="17" id="KW-1185">Reference proteome</keyword>
<evidence type="ECO:0000256" key="2">
    <source>
        <dbReference type="ARBA" id="ARBA00022448"/>
    </source>
</evidence>
<evidence type="ECO:0000256" key="8">
    <source>
        <dbReference type="ARBA" id="ARBA00023065"/>
    </source>
</evidence>
<dbReference type="SMART" id="SM00248">
    <property type="entry name" value="ANK"/>
    <property type="match status" value="4"/>
</dbReference>
<feature type="repeat" description="ANK" evidence="12">
    <location>
        <begin position="194"/>
        <end position="226"/>
    </location>
</feature>
<feature type="repeat" description="ANK" evidence="12">
    <location>
        <begin position="161"/>
        <end position="193"/>
    </location>
</feature>
<gene>
    <name evidence="16" type="ORF">C7M84_018463</name>
</gene>
<evidence type="ECO:0000256" key="5">
    <source>
        <dbReference type="ARBA" id="ARBA00022737"/>
    </source>
</evidence>
<dbReference type="OrthoDB" id="7464126at2759"/>
<evidence type="ECO:0000256" key="10">
    <source>
        <dbReference type="ARBA" id="ARBA00023180"/>
    </source>
</evidence>
<name>A0A3R7PYN6_PENVA</name>
<dbReference type="InterPro" id="IPR036770">
    <property type="entry name" value="Ankyrin_rpt-contain_sf"/>
</dbReference>
<dbReference type="Proteomes" id="UP000283509">
    <property type="component" value="Unassembled WGS sequence"/>
</dbReference>
<dbReference type="EMBL" id="QCYY01003404">
    <property type="protein sequence ID" value="ROT63639.1"/>
    <property type="molecule type" value="Genomic_DNA"/>
</dbReference>
<comment type="subcellular location">
    <subcellularLocation>
        <location evidence="1">Membrane</location>
        <topology evidence="1">Multi-pass membrane protein</topology>
    </subcellularLocation>
</comment>
<accession>A0A3R7PYN6</accession>
<dbReference type="PROSITE" id="PS50088">
    <property type="entry name" value="ANK_REPEAT"/>
    <property type="match status" value="3"/>
</dbReference>
<evidence type="ECO:0000313" key="16">
    <source>
        <dbReference type="EMBL" id="ROT63639.1"/>
    </source>
</evidence>
<proteinExistence type="predicted"/>
<evidence type="ECO:0000256" key="13">
    <source>
        <dbReference type="SAM" id="MobiDB-lite"/>
    </source>
</evidence>
<feature type="transmembrane region" description="Helical" evidence="14">
    <location>
        <begin position="481"/>
        <end position="502"/>
    </location>
</feature>
<dbReference type="GO" id="GO:0005216">
    <property type="term" value="F:monoatomic ion channel activity"/>
    <property type="evidence" value="ECO:0007669"/>
    <property type="project" value="InterPro"/>
</dbReference>
<evidence type="ECO:0000313" key="17">
    <source>
        <dbReference type="Proteomes" id="UP000283509"/>
    </source>
</evidence>
<dbReference type="STRING" id="6689.A0A3R7PYN6"/>
<dbReference type="InterPro" id="IPR052076">
    <property type="entry name" value="TRP_cation_channel"/>
</dbReference>
<evidence type="ECO:0000256" key="4">
    <source>
        <dbReference type="ARBA" id="ARBA00022692"/>
    </source>
</evidence>
<evidence type="ECO:0000256" key="12">
    <source>
        <dbReference type="PROSITE-ProRule" id="PRU00023"/>
    </source>
</evidence>
<keyword evidence="7 12" id="KW-0040">ANK repeat</keyword>
<dbReference type="PANTHER" id="PTHR47143:SF1">
    <property type="entry name" value="ION_TRANS DOMAIN-CONTAINING PROTEIN"/>
    <property type="match status" value="1"/>
</dbReference>
<protein>
    <submittedName>
        <fullName evidence="16">Putative transient receptor potential channel pyrexia isoform X3</fullName>
    </submittedName>
</protein>
<evidence type="ECO:0000256" key="6">
    <source>
        <dbReference type="ARBA" id="ARBA00022989"/>
    </source>
</evidence>
<keyword evidence="3" id="KW-0716">Sensory transduction</keyword>
<dbReference type="PANTHER" id="PTHR47143">
    <property type="entry name" value="TRANSIENT RECEPTOR POTENTIAL CATION CHANNEL PROTEIN PAINLESS"/>
    <property type="match status" value="1"/>
</dbReference>
<dbReference type="AlphaFoldDB" id="A0A3R7PYN6"/>
<dbReference type="Pfam" id="PF00520">
    <property type="entry name" value="Ion_trans"/>
    <property type="match status" value="1"/>
</dbReference>
<organism evidence="16 17">
    <name type="scientific">Penaeus vannamei</name>
    <name type="common">Whiteleg shrimp</name>
    <name type="synonym">Litopenaeus vannamei</name>
    <dbReference type="NCBI Taxonomy" id="6689"/>
    <lineage>
        <taxon>Eukaryota</taxon>
        <taxon>Metazoa</taxon>
        <taxon>Ecdysozoa</taxon>
        <taxon>Arthropoda</taxon>
        <taxon>Crustacea</taxon>
        <taxon>Multicrustacea</taxon>
        <taxon>Malacostraca</taxon>
        <taxon>Eumalacostraca</taxon>
        <taxon>Eucarida</taxon>
        <taxon>Decapoda</taxon>
        <taxon>Dendrobranchiata</taxon>
        <taxon>Penaeoidea</taxon>
        <taxon>Penaeidae</taxon>
        <taxon>Penaeus</taxon>
    </lineage>
</organism>
<evidence type="ECO:0000256" key="11">
    <source>
        <dbReference type="ARBA" id="ARBA00023303"/>
    </source>
</evidence>
<sequence>MSRGQGNFSYTAVPSPSESLSGKLLHQTSDSVSETLSDMLSTDESNSGVSSADLNAWDPDAARLLKVVDNESLEGLKALLVAGVHINGHGGSFHETALHRAAQLRWTAGLSYLLSAGASVYAKNQFGQTPLHYAAASQSTACIKLLLSSGRPGVVDHRDMRGHTPLHDASASGCVEAIAVLLKAGALVRAKDANGETPLHKAAKARSIPSMVALLNAGADLAAVDDNGESVLSYILHHLPGTMDAVFDHCLVTNSPKINTKTLEVSLNFLPLTCSFEKNQVQNLQSFVDMGQAKLLSHPLCEAFLLLKWMNVRRLFLIEVVFYFIYATLTTILTFNKFVWTTSHTNVSELVKERGEDWKEWGESHVQGEWGLSAIPDKAEEVLKGLVIFQTVLILLQQLLSLMQNKLAWFRSLSGILHVMITLLVLLVVPFPVPAEWQHHLATWMLLLMWTECMVLIGRFPNCGIYVVMFTRVAKVFVRIFAIYFCLLLAFSSAFYVALHYAKDSGTGEQENQVFTNPVLTFTKTLTMMIGELDFGDDFVGLRNSAHLERLIKQTELVFQMEKNFSTASYLGSHIKIPK</sequence>
<keyword evidence="6 14" id="KW-1133">Transmembrane helix</keyword>
<feature type="transmembrane region" description="Helical" evidence="14">
    <location>
        <begin position="315"/>
        <end position="335"/>
    </location>
</feature>
<evidence type="ECO:0000256" key="7">
    <source>
        <dbReference type="ARBA" id="ARBA00023043"/>
    </source>
</evidence>
<evidence type="ECO:0000256" key="9">
    <source>
        <dbReference type="ARBA" id="ARBA00023136"/>
    </source>
</evidence>
<comment type="caution">
    <text evidence="16">The sequence shown here is derived from an EMBL/GenBank/DDBJ whole genome shotgun (WGS) entry which is preliminary data.</text>
</comment>
<dbReference type="Gene3D" id="1.25.40.20">
    <property type="entry name" value="Ankyrin repeat-containing domain"/>
    <property type="match status" value="2"/>
</dbReference>
<evidence type="ECO:0000256" key="1">
    <source>
        <dbReference type="ARBA" id="ARBA00004141"/>
    </source>
</evidence>
<keyword evidence="10" id="KW-0325">Glycoprotein</keyword>
<dbReference type="GO" id="GO:0034703">
    <property type="term" value="C:cation channel complex"/>
    <property type="evidence" value="ECO:0007669"/>
    <property type="project" value="UniProtKB-ARBA"/>
</dbReference>
<feature type="transmembrane region" description="Helical" evidence="14">
    <location>
        <begin position="441"/>
        <end position="460"/>
    </location>
</feature>
<feature type="transmembrane region" description="Helical" evidence="14">
    <location>
        <begin position="415"/>
        <end position="435"/>
    </location>
</feature>
<evidence type="ECO:0000259" key="15">
    <source>
        <dbReference type="Pfam" id="PF00520"/>
    </source>
</evidence>
<feature type="repeat" description="ANK" evidence="12">
    <location>
        <begin position="126"/>
        <end position="150"/>
    </location>
</feature>
<feature type="region of interest" description="Disordered" evidence="13">
    <location>
        <begin position="1"/>
        <end position="27"/>
    </location>
</feature>
<keyword evidence="16" id="KW-0675">Receptor</keyword>
<keyword evidence="8" id="KW-0406">Ion transport</keyword>
<dbReference type="InterPro" id="IPR002110">
    <property type="entry name" value="Ankyrin_rpt"/>
</dbReference>
<keyword evidence="4 14" id="KW-0812">Transmembrane</keyword>
<keyword evidence="9 14" id="KW-0472">Membrane</keyword>
<evidence type="ECO:0000256" key="3">
    <source>
        <dbReference type="ARBA" id="ARBA00022606"/>
    </source>
</evidence>
<keyword evidence="2" id="KW-0813">Transport</keyword>
<keyword evidence="11" id="KW-0407">Ion channel</keyword>
<reference evidence="16 17" key="1">
    <citation type="submission" date="2018-04" db="EMBL/GenBank/DDBJ databases">
        <authorList>
            <person name="Zhang X."/>
            <person name="Yuan J."/>
            <person name="Li F."/>
            <person name="Xiang J."/>
        </authorList>
    </citation>
    <scope>NUCLEOTIDE SEQUENCE [LARGE SCALE GENOMIC DNA]</scope>
    <source>
        <tissue evidence="16">Muscle</tissue>
    </source>
</reference>
<evidence type="ECO:0000256" key="14">
    <source>
        <dbReference type="SAM" id="Phobius"/>
    </source>
</evidence>
<keyword evidence="5" id="KW-0677">Repeat</keyword>
<dbReference type="InterPro" id="IPR005821">
    <property type="entry name" value="Ion_trans_dom"/>
</dbReference>